<reference evidence="3" key="1">
    <citation type="submission" date="2013-03" db="EMBL/GenBank/DDBJ databases">
        <title>The Genome Sequence of Anopheles christyi ACHKN1017.</title>
        <authorList>
            <consortium name="The Broad Institute Genomics Platform"/>
            <person name="Neafsey D.E."/>
            <person name="Besansky N."/>
            <person name="Walker B."/>
            <person name="Young S.K."/>
            <person name="Zeng Q."/>
            <person name="Gargeya S."/>
            <person name="Fitzgerald M."/>
            <person name="Haas B."/>
            <person name="Abouelleil A."/>
            <person name="Allen A.W."/>
            <person name="Alvarado L."/>
            <person name="Arachchi H.M."/>
            <person name="Berlin A.M."/>
            <person name="Chapman S.B."/>
            <person name="Gainer-Dewar J."/>
            <person name="Goldberg J."/>
            <person name="Griggs A."/>
            <person name="Gujja S."/>
            <person name="Hansen M."/>
            <person name="Howarth C."/>
            <person name="Imamovic A."/>
            <person name="Ireland A."/>
            <person name="Larimer J."/>
            <person name="McCowan C."/>
            <person name="Murphy C."/>
            <person name="Pearson M."/>
            <person name="Poon T.W."/>
            <person name="Priest M."/>
            <person name="Roberts A."/>
            <person name="Saif S."/>
            <person name="Shea T."/>
            <person name="Sisk P."/>
            <person name="Sykes S."/>
            <person name="Wortman J."/>
            <person name="Nusbaum C."/>
            <person name="Birren B."/>
        </authorList>
    </citation>
    <scope>NUCLEOTIDE SEQUENCE [LARGE SCALE GENOMIC DNA]</scope>
    <source>
        <strain evidence="3">ACHKN1017</strain>
    </source>
</reference>
<organism evidence="2 3">
    <name type="scientific">Anopheles christyi</name>
    <dbReference type="NCBI Taxonomy" id="43041"/>
    <lineage>
        <taxon>Eukaryota</taxon>
        <taxon>Metazoa</taxon>
        <taxon>Ecdysozoa</taxon>
        <taxon>Arthropoda</taxon>
        <taxon>Hexapoda</taxon>
        <taxon>Insecta</taxon>
        <taxon>Pterygota</taxon>
        <taxon>Neoptera</taxon>
        <taxon>Endopterygota</taxon>
        <taxon>Diptera</taxon>
        <taxon>Nematocera</taxon>
        <taxon>Culicoidea</taxon>
        <taxon>Culicidae</taxon>
        <taxon>Anophelinae</taxon>
        <taxon>Anopheles</taxon>
    </lineage>
</organism>
<sequence length="210" mass="23045">MLIMRRTLVTVVVIIYLGCSEGSPLLDWGKQDGGSLIGKVSTLKQTVYEKKREFLNGINEKVSKMLWIPPWPSSTTEGTPASAVPQHDPVPENPTIWWWQTTERPLSSTVATERPLSGTIAINLPTYAPIVSATNAPSTSSTMRNPSSNDRLMFTVADTNELELTNVYMYARSSFIPPELRLTDSVEYVGPVVGGGPPVQDNLSNRLVVV</sequence>
<proteinExistence type="predicted"/>
<evidence type="ECO:0000313" key="3">
    <source>
        <dbReference type="Proteomes" id="UP000075881"/>
    </source>
</evidence>
<protein>
    <submittedName>
        <fullName evidence="2">Uncharacterized protein</fullName>
    </submittedName>
</protein>
<feature type="signal peptide" evidence="1">
    <location>
        <begin position="1"/>
        <end position="22"/>
    </location>
</feature>
<feature type="chain" id="PRO_5008124469" evidence="1">
    <location>
        <begin position="23"/>
        <end position="210"/>
    </location>
</feature>
<evidence type="ECO:0000256" key="1">
    <source>
        <dbReference type="SAM" id="SignalP"/>
    </source>
</evidence>
<dbReference type="VEuPathDB" id="VectorBase:ACHR000663"/>
<evidence type="ECO:0000313" key="2">
    <source>
        <dbReference type="EnsemblMetazoa" id="ACHR000663-PA"/>
    </source>
</evidence>
<accession>A0A182JQ79</accession>
<dbReference type="EnsemblMetazoa" id="ACHR000663-RA">
    <property type="protein sequence ID" value="ACHR000663-PA"/>
    <property type="gene ID" value="ACHR000663"/>
</dbReference>
<name>A0A182JQ79_9DIPT</name>
<reference evidence="2" key="2">
    <citation type="submission" date="2020-05" db="UniProtKB">
        <authorList>
            <consortium name="EnsemblMetazoa"/>
        </authorList>
    </citation>
    <scope>IDENTIFICATION</scope>
    <source>
        <strain evidence="2">ACHKN1017</strain>
    </source>
</reference>
<dbReference type="Proteomes" id="UP000075881">
    <property type="component" value="Unassembled WGS sequence"/>
</dbReference>
<keyword evidence="3" id="KW-1185">Reference proteome</keyword>
<keyword evidence="1" id="KW-0732">Signal</keyword>
<dbReference type="AlphaFoldDB" id="A0A182JQ79"/>
<dbReference type="STRING" id="43041.A0A182JQ79"/>